<sequence length="252" mass="28718">MDPNTRTHSPPLGDNDSPYQPEPPALSGTRSKTPAKSLAFSTASNATHLSLAIRQELSKRAPDGQRCLITRNVKPLEPCYLIPKAISTEEQEKLEYAWGMKIREFTINSTSNLTWLTCDMHGLFDGNCWALVPTKEVLIEIITFSSFKSRSFLERFPEQIWGYHFVLIQHWPEAIMRFTDDKLITPLLPSREADLPASDQPEIDLPAYEVHKYPFEHLRVIKSHVHPFYVTYNAGKKVHDLQSLQGGFQLPS</sequence>
<reference evidence="3" key="1">
    <citation type="submission" date="2021-01" db="EMBL/GenBank/DDBJ databases">
        <authorList>
            <person name="Kaushik A."/>
        </authorList>
    </citation>
    <scope>NUCLEOTIDE SEQUENCE</scope>
    <source>
        <strain evidence="3">AG5</strain>
    </source>
</reference>
<feature type="region of interest" description="Disordered" evidence="1">
    <location>
        <begin position="1"/>
        <end position="34"/>
    </location>
</feature>
<proteinExistence type="predicted"/>
<dbReference type="AlphaFoldDB" id="A0A8H3HZ17"/>
<gene>
    <name evidence="3" type="ORF">RDB_LOCUS51753</name>
</gene>
<feature type="domain" description="HNH nuclease" evidence="2">
    <location>
        <begin position="67"/>
        <end position="130"/>
    </location>
</feature>
<dbReference type="Proteomes" id="UP000663827">
    <property type="component" value="Unassembled WGS sequence"/>
</dbReference>
<accession>A0A8H3HZ17</accession>
<name>A0A8H3HZ17_9AGAM</name>
<organism evidence="3 4">
    <name type="scientific">Rhizoctonia solani</name>
    <dbReference type="NCBI Taxonomy" id="456999"/>
    <lineage>
        <taxon>Eukaryota</taxon>
        <taxon>Fungi</taxon>
        <taxon>Dikarya</taxon>
        <taxon>Basidiomycota</taxon>
        <taxon>Agaricomycotina</taxon>
        <taxon>Agaricomycetes</taxon>
        <taxon>Cantharellales</taxon>
        <taxon>Ceratobasidiaceae</taxon>
        <taxon>Rhizoctonia</taxon>
    </lineage>
</organism>
<evidence type="ECO:0000256" key="1">
    <source>
        <dbReference type="SAM" id="MobiDB-lite"/>
    </source>
</evidence>
<comment type="caution">
    <text evidence="3">The sequence shown here is derived from an EMBL/GenBank/DDBJ whole genome shotgun (WGS) entry which is preliminary data.</text>
</comment>
<dbReference type="Pfam" id="PF13391">
    <property type="entry name" value="HNH_2"/>
    <property type="match status" value="1"/>
</dbReference>
<evidence type="ECO:0000313" key="3">
    <source>
        <dbReference type="EMBL" id="CAE7115214.1"/>
    </source>
</evidence>
<evidence type="ECO:0000259" key="2">
    <source>
        <dbReference type="Pfam" id="PF13391"/>
    </source>
</evidence>
<protein>
    <recommendedName>
        <fullName evidence="2">HNH nuclease domain-containing protein</fullName>
    </recommendedName>
</protein>
<evidence type="ECO:0000313" key="4">
    <source>
        <dbReference type="Proteomes" id="UP000663827"/>
    </source>
</evidence>
<dbReference type="EMBL" id="CAJNJQ010001026">
    <property type="protein sequence ID" value="CAE7115214.1"/>
    <property type="molecule type" value="Genomic_DNA"/>
</dbReference>
<dbReference type="InterPro" id="IPR003615">
    <property type="entry name" value="HNH_nuc"/>
</dbReference>